<gene>
    <name evidence="1" type="ORF">SAMN04490243_1851</name>
</gene>
<organism evidence="1 2">
    <name type="scientific">Robiginitalea myxolifaciens</name>
    <dbReference type="NCBI Taxonomy" id="400055"/>
    <lineage>
        <taxon>Bacteria</taxon>
        <taxon>Pseudomonadati</taxon>
        <taxon>Bacteroidota</taxon>
        <taxon>Flavobacteriia</taxon>
        <taxon>Flavobacteriales</taxon>
        <taxon>Flavobacteriaceae</taxon>
        <taxon>Robiginitalea</taxon>
    </lineage>
</organism>
<evidence type="ECO:0000313" key="2">
    <source>
        <dbReference type="Proteomes" id="UP000199534"/>
    </source>
</evidence>
<accession>A0A1I6GXA1</accession>
<name>A0A1I6GXA1_9FLAO</name>
<dbReference type="Proteomes" id="UP000199534">
    <property type="component" value="Unassembled WGS sequence"/>
</dbReference>
<dbReference type="RefSeq" id="WP_092982322.1">
    <property type="nucleotide sequence ID" value="NZ_FOYQ01000002.1"/>
</dbReference>
<protein>
    <recommendedName>
        <fullName evidence="3">Glyoxalase</fullName>
    </recommendedName>
</protein>
<sequence>MDTRSEALKAIRPVIQLAAGREESSDEEHFQNHTLRPIIKFQNELLLVAFRNYVVKHKGHFFTLNPEKQLNYIENAIQKDIKFRNSLKGMIIGQFTVPEYENYILNSSRLNKRMMRMVMERLKSQLQLLQDHLPV</sequence>
<keyword evidence="2" id="KW-1185">Reference proteome</keyword>
<dbReference type="AlphaFoldDB" id="A0A1I6GXA1"/>
<reference evidence="1 2" key="1">
    <citation type="submission" date="2016-10" db="EMBL/GenBank/DDBJ databases">
        <authorList>
            <person name="de Groot N.N."/>
        </authorList>
    </citation>
    <scope>NUCLEOTIDE SEQUENCE [LARGE SCALE GENOMIC DNA]</scope>
    <source>
        <strain evidence="1 2">DSM 21019</strain>
    </source>
</reference>
<dbReference type="STRING" id="400055.SAMN04490243_1851"/>
<evidence type="ECO:0008006" key="3">
    <source>
        <dbReference type="Google" id="ProtNLM"/>
    </source>
</evidence>
<dbReference type="OrthoDB" id="1271679at2"/>
<dbReference type="EMBL" id="FOYQ01000002">
    <property type="protein sequence ID" value="SFR46808.1"/>
    <property type="molecule type" value="Genomic_DNA"/>
</dbReference>
<evidence type="ECO:0000313" key="1">
    <source>
        <dbReference type="EMBL" id="SFR46808.1"/>
    </source>
</evidence>
<proteinExistence type="predicted"/>